<dbReference type="SUPFAM" id="SSF56925">
    <property type="entry name" value="OMPA-like"/>
    <property type="match status" value="1"/>
</dbReference>
<dbReference type="GO" id="GO:0007155">
    <property type="term" value="P:cell adhesion"/>
    <property type="evidence" value="ECO:0007669"/>
    <property type="project" value="InterPro"/>
</dbReference>
<dbReference type="PANTHER" id="PTHR30329">
    <property type="entry name" value="STATOR ELEMENT OF FLAGELLAR MOTOR COMPLEX"/>
    <property type="match status" value="1"/>
</dbReference>
<dbReference type="GO" id="GO:0009279">
    <property type="term" value="C:cell outer membrane"/>
    <property type="evidence" value="ECO:0007669"/>
    <property type="project" value="UniProtKB-SubCell"/>
</dbReference>
<keyword evidence="14" id="KW-1185">Reference proteome</keyword>
<evidence type="ECO:0000256" key="6">
    <source>
        <dbReference type="ARBA" id="ARBA00023065"/>
    </source>
</evidence>
<feature type="region of interest" description="Disordered" evidence="11">
    <location>
        <begin position="330"/>
        <end position="356"/>
    </location>
</feature>
<feature type="region of interest" description="Disordered" evidence="11">
    <location>
        <begin position="210"/>
        <end position="230"/>
    </location>
</feature>
<dbReference type="GO" id="GO:0046930">
    <property type="term" value="C:pore complex"/>
    <property type="evidence" value="ECO:0007669"/>
    <property type="project" value="UniProtKB-KW"/>
</dbReference>
<keyword evidence="9" id="KW-0998">Cell outer membrane</keyword>
<keyword evidence="2" id="KW-0813">Transport</keyword>
<dbReference type="SUPFAM" id="SSF103088">
    <property type="entry name" value="OmpA-like"/>
    <property type="match status" value="1"/>
</dbReference>
<dbReference type="SUPFAM" id="SSF103647">
    <property type="entry name" value="TSP type-3 repeat"/>
    <property type="match status" value="1"/>
</dbReference>
<evidence type="ECO:0000256" key="4">
    <source>
        <dbReference type="ARBA" id="ARBA00022692"/>
    </source>
</evidence>
<dbReference type="InterPro" id="IPR006664">
    <property type="entry name" value="OMP_bac"/>
</dbReference>
<evidence type="ECO:0000256" key="9">
    <source>
        <dbReference type="ARBA" id="ARBA00023237"/>
    </source>
</evidence>
<dbReference type="Gene3D" id="2.40.160.20">
    <property type="match status" value="1"/>
</dbReference>
<dbReference type="InterPro" id="IPR006665">
    <property type="entry name" value="OmpA-like"/>
</dbReference>
<dbReference type="Proteomes" id="UP000028073">
    <property type="component" value="Unassembled WGS sequence"/>
</dbReference>
<dbReference type="EMBL" id="JOKH01000005">
    <property type="protein sequence ID" value="KEQ16446.1"/>
    <property type="molecule type" value="Genomic_DNA"/>
</dbReference>
<proteinExistence type="predicted"/>
<organism evidence="13 14">
    <name type="scientific">Endozoicomonas numazuensis</name>
    <dbReference type="NCBI Taxonomy" id="1137799"/>
    <lineage>
        <taxon>Bacteria</taxon>
        <taxon>Pseudomonadati</taxon>
        <taxon>Pseudomonadota</taxon>
        <taxon>Gammaproteobacteria</taxon>
        <taxon>Oceanospirillales</taxon>
        <taxon>Endozoicomonadaceae</taxon>
        <taxon>Endozoicomonas</taxon>
    </lineage>
</organism>
<dbReference type="NCBIfam" id="TIGR01414">
    <property type="entry name" value="autotrans_barl"/>
    <property type="match status" value="1"/>
</dbReference>
<keyword evidence="5" id="KW-0732">Signal</keyword>
<keyword evidence="7" id="KW-0626">Porin</keyword>
<dbReference type="Pfam" id="PF13505">
    <property type="entry name" value="OMP_b-brl"/>
    <property type="match status" value="1"/>
</dbReference>
<dbReference type="InterPro" id="IPR027385">
    <property type="entry name" value="Beta-barrel_OMP"/>
</dbReference>
<dbReference type="InterPro" id="IPR006690">
    <property type="entry name" value="OMPA-like_CS"/>
</dbReference>
<dbReference type="InterPro" id="IPR011250">
    <property type="entry name" value="OMP/PagP_B-barrel"/>
</dbReference>
<name>A0A081NDC3_9GAMM</name>
<dbReference type="InterPro" id="IPR006315">
    <property type="entry name" value="OM_autotransptr_brl_dom"/>
</dbReference>
<comment type="subcellular location">
    <subcellularLocation>
        <location evidence="1">Cell outer membrane</location>
        <topology evidence="1">Multi-pass membrane protein</topology>
    </subcellularLocation>
</comment>
<keyword evidence="6" id="KW-0406">Ion transport</keyword>
<dbReference type="GO" id="GO:0006811">
    <property type="term" value="P:monoatomic ion transport"/>
    <property type="evidence" value="ECO:0007669"/>
    <property type="project" value="UniProtKB-KW"/>
</dbReference>
<dbReference type="InterPro" id="IPR028974">
    <property type="entry name" value="TSP_type-3_rpt"/>
</dbReference>
<keyword evidence="3" id="KW-1134">Transmembrane beta strand</keyword>
<evidence type="ECO:0000313" key="13">
    <source>
        <dbReference type="EMBL" id="KEQ16446.1"/>
    </source>
</evidence>
<protein>
    <recommendedName>
        <fullName evidence="12">OmpA-like domain-containing protein</fullName>
    </recommendedName>
</protein>
<evidence type="ECO:0000256" key="8">
    <source>
        <dbReference type="ARBA" id="ARBA00023136"/>
    </source>
</evidence>
<dbReference type="STRING" id="1137799.GZ78_21535"/>
<comment type="caution">
    <text evidence="13">The sequence shown here is derived from an EMBL/GenBank/DDBJ whole genome shotgun (WGS) entry which is preliminary data.</text>
</comment>
<dbReference type="Pfam" id="PF02412">
    <property type="entry name" value="TSP_3"/>
    <property type="match status" value="2"/>
</dbReference>
<dbReference type="InterPro" id="IPR003367">
    <property type="entry name" value="Thrombospondin_3-like_rpt"/>
</dbReference>
<keyword evidence="4" id="KW-0812">Transmembrane</keyword>
<evidence type="ECO:0000256" key="10">
    <source>
        <dbReference type="PROSITE-ProRule" id="PRU00473"/>
    </source>
</evidence>
<dbReference type="AlphaFoldDB" id="A0A081NDC3"/>
<dbReference type="eggNOG" id="COG2885">
    <property type="taxonomic scope" value="Bacteria"/>
</dbReference>
<evidence type="ECO:0000256" key="3">
    <source>
        <dbReference type="ARBA" id="ARBA00022452"/>
    </source>
</evidence>
<evidence type="ECO:0000259" key="12">
    <source>
        <dbReference type="PROSITE" id="PS51123"/>
    </source>
</evidence>
<evidence type="ECO:0000256" key="11">
    <source>
        <dbReference type="SAM" id="MobiDB-lite"/>
    </source>
</evidence>
<dbReference type="Gene3D" id="3.30.1330.60">
    <property type="entry name" value="OmpA-like domain"/>
    <property type="match status" value="1"/>
</dbReference>
<evidence type="ECO:0000256" key="5">
    <source>
        <dbReference type="ARBA" id="ARBA00022729"/>
    </source>
</evidence>
<dbReference type="InterPro" id="IPR036737">
    <property type="entry name" value="OmpA-like_sf"/>
</dbReference>
<dbReference type="GO" id="GO:0015288">
    <property type="term" value="F:porin activity"/>
    <property type="evidence" value="ECO:0007669"/>
    <property type="project" value="UniProtKB-KW"/>
</dbReference>
<dbReference type="Pfam" id="PF00691">
    <property type="entry name" value="OmpA"/>
    <property type="match status" value="1"/>
</dbReference>
<dbReference type="PANTHER" id="PTHR30329:SF21">
    <property type="entry name" value="LIPOPROTEIN YIAD-RELATED"/>
    <property type="match status" value="1"/>
</dbReference>
<dbReference type="CDD" id="cd07185">
    <property type="entry name" value="OmpA_C-like"/>
    <property type="match status" value="1"/>
</dbReference>
<gene>
    <name evidence="13" type="ORF">GZ78_21535</name>
</gene>
<evidence type="ECO:0000313" key="14">
    <source>
        <dbReference type="Proteomes" id="UP000028073"/>
    </source>
</evidence>
<dbReference type="PROSITE" id="PS01068">
    <property type="entry name" value="OMPA_1"/>
    <property type="match status" value="1"/>
</dbReference>
<dbReference type="InterPro" id="IPR050330">
    <property type="entry name" value="Bact_OuterMem_StrucFunc"/>
</dbReference>
<evidence type="ECO:0000256" key="7">
    <source>
        <dbReference type="ARBA" id="ARBA00023114"/>
    </source>
</evidence>
<feature type="domain" description="OmpA-like" evidence="12">
    <location>
        <begin position="237"/>
        <end position="354"/>
    </location>
</feature>
<dbReference type="GO" id="GO:0005509">
    <property type="term" value="F:calcium ion binding"/>
    <property type="evidence" value="ECO:0007669"/>
    <property type="project" value="InterPro"/>
</dbReference>
<dbReference type="PRINTS" id="PR01021">
    <property type="entry name" value="OMPADOMAIN"/>
</dbReference>
<evidence type="ECO:0000256" key="2">
    <source>
        <dbReference type="ARBA" id="ARBA00022448"/>
    </source>
</evidence>
<evidence type="ECO:0000256" key="1">
    <source>
        <dbReference type="ARBA" id="ARBA00004571"/>
    </source>
</evidence>
<sequence length="356" mass="38503">MAFLISAGLAASVSADEGRWYLNPAIGLQNFDSKRNLDDATTLTLGGEYRYNDQWATELRFLDSNADSKIGDTDVNQYYLDALYYFKPMTAKWQPFAILGVGHAEFEGKLNDDKETQANAGLGVRYALNDNWSLRGDVRGIYGTDDSTWDSLINVGVSYAFGGSSAPAPAPVPVEADTDQDGVPDTRDNCPNTPAGAAVDAKGCALDSDEDGVPDYKDQCPSTPKGRKVDDQGCKVALEKDISMKLSVNFATNSADVTGSIDNIDKVVQFLKTYPEVPVEISGHTDDTGSAEYNKNLSQRRADAVRNILINNYGIAGDNVTAIGYGEDQPVTSNETAEGRAANRRVEATLKHKIKQ</sequence>
<accession>A0A081NDC3</accession>
<dbReference type="PROSITE" id="PS51123">
    <property type="entry name" value="OMPA_2"/>
    <property type="match status" value="1"/>
</dbReference>
<reference evidence="13 14" key="1">
    <citation type="submission" date="2014-06" db="EMBL/GenBank/DDBJ databases">
        <title>Whole Genome Sequences of Three Symbiotic Endozoicomonas Bacteria.</title>
        <authorList>
            <person name="Neave M.J."/>
            <person name="Apprill A."/>
            <person name="Voolstra C.R."/>
        </authorList>
    </citation>
    <scope>NUCLEOTIDE SEQUENCE [LARGE SCALE GENOMIC DNA]</scope>
    <source>
        <strain evidence="13 14">DSM 25634</strain>
    </source>
</reference>
<keyword evidence="8 10" id="KW-0472">Membrane</keyword>